<reference evidence="10" key="1">
    <citation type="submission" date="2016-06" db="EMBL/GenBank/DDBJ databases">
        <authorList>
            <person name="Varghese N."/>
            <person name="Submissions Spin"/>
        </authorList>
    </citation>
    <scope>NUCLEOTIDE SEQUENCE [LARGE SCALE GENOMIC DNA]</scope>
    <source>
        <strain evidence="10">DSM 44830</strain>
    </source>
</reference>
<dbReference type="GO" id="GO:0000160">
    <property type="term" value="P:phosphorelay signal transduction system"/>
    <property type="evidence" value="ECO:0007669"/>
    <property type="project" value="InterPro"/>
</dbReference>
<organism evidence="9 10">
    <name type="scientific">Micromonospora mirobrigensis</name>
    <dbReference type="NCBI Taxonomy" id="262898"/>
    <lineage>
        <taxon>Bacteria</taxon>
        <taxon>Bacillati</taxon>
        <taxon>Actinomycetota</taxon>
        <taxon>Actinomycetes</taxon>
        <taxon>Micromonosporales</taxon>
        <taxon>Micromonosporaceae</taxon>
        <taxon>Micromonospora</taxon>
    </lineage>
</organism>
<evidence type="ECO:0000256" key="3">
    <source>
        <dbReference type="ARBA" id="ARBA00023082"/>
    </source>
</evidence>
<proteinExistence type="inferred from homology"/>
<dbReference type="InterPro" id="IPR001789">
    <property type="entry name" value="Sig_transdc_resp-reg_receiver"/>
</dbReference>
<dbReference type="InterPro" id="IPR016032">
    <property type="entry name" value="Sig_transdc_resp-reg_C-effctor"/>
</dbReference>
<keyword evidence="5" id="KW-0804">Transcription</keyword>
<evidence type="ECO:0000259" key="8">
    <source>
        <dbReference type="PROSITE" id="PS50110"/>
    </source>
</evidence>
<feature type="domain" description="Response regulatory" evidence="8">
    <location>
        <begin position="3"/>
        <end position="118"/>
    </location>
</feature>
<keyword evidence="4" id="KW-0238">DNA-binding</keyword>
<dbReference type="InterPro" id="IPR000792">
    <property type="entry name" value="Tscrpt_reg_LuxR_C"/>
</dbReference>
<evidence type="ECO:0000256" key="6">
    <source>
        <dbReference type="PROSITE-ProRule" id="PRU00169"/>
    </source>
</evidence>
<sequence>MPKLFTVHARTRTHLLVRQAVATLPEVELVGSSGTAGEALRVFGTLAPDALTVDVRLPDGDGIDLAVRLRDLRPQLRVVLFGPASDTLLRRAVAAGMPAYLPVHPEAGQVGTALRDCLAGRTSYPARFLAGALRRDPPARLSPREREVAALVGDGVPAVEVAVLLGISESAVRTYLARARAKTAHEGRRG</sequence>
<comment type="similarity">
    <text evidence="1">Belongs to the sigma-70 factor family. ECF subfamily.</text>
</comment>
<dbReference type="SUPFAM" id="SSF46894">
    <property type="entry name" value="C-terminal effector domain of the bipartite response regulators"/>
    <property type="match status" value="1"/>
</dbReference>
<feature type="modified residue" description="4-aspartylphosphate" evidence="6">
    <location>
        <position position="54"/>
    </location>
</feature>
<keyword evidence="6" id="KW-0597">Phosphoprotein</keyword>
<dbReference type="PROSITE" id="PS50043">
    <property type="entry name" value="HTH_LUXR_2"/>
    <property type="match status" value="1"/>
</dbReference>
<dbReference type="InterPro" id="IPR011006">
    <property type="entry name" value="CheY-like_superfamily"/>
</dbReference>
<keyword evidence="3" id="KW-0731">Sigma factor</keyword>
<dbReference type="STRING" id="262898.GA0070564_1096"/>
<evidence type="ECO:0000256" key="1">
    <source>
        <dbReference type="ARBA" id="ARBA00010641"/>
    </source>
</evidence>
<evidence type="ECO:0000256" key="5">
    <source>
        <dbReference type="ARBA" id="ARBA00023163"/>
    </source>
</evidence>
<dbReference type="AlphaFoldDB" id="A0A1C5AC25"/>
<dbReference type="GO" id="GO:0006352">
    <property type="term" value="P:DNA-templated transcription initiation"/>
    <property type="evidence" value="ECO:0007669"/>
    <property type="project" value="InterPro"/>
</dbReference>
<evidence type="ECO:0000259" key="7">
    <source>
        <dbReference type="PROSITE" id="PS50043"/>
    </source>
</evidence>
<dbReference type="Pfam" id="PF08281">
    <property type="entry name" value="Sigma70_r4_2"/>
    <property type="match status" value="1"/>
</dbReference>
<dbReference type="Proteomes" id="UP000199504">
    <property type="component" value="Unassembled WGS sequence"/>
</dbReference>
<dbReference type="InterPro" id="IPR036388">
    <property type="entry name" value="WH-like_DNA-bd_sf"/>
</dbReference>
<evidence type="ECO:0000313" key="10">
    <source>
        <dbReference type="Proteomes" id="UP000199504"/>
    </source>
</evidence>
<accession>A0A1C5AC25</accession>
<protein>
    <submittedName>
        <fullName evidence="9">Two component transcriptional regulator, LuxR family</fullName>
    </submittedName>
</protein>
<dbReference type="PROSITE" id="PS50110">
    <property type="entry name" value="RESPONSE_REGULATORY"/>
    <property type="match status" value="1"/>
</dbReference>
<dbReference type="SUPFAM" id="SSF52172">
    <property type="entry name" value="CheY-like"/>
    <property type="match status" value="1"/>
</dbReference>
<keyword evidence="10" id="KW-1185">Reference proteome</keyword>
<gene>
    <name evidence="9" type="ORF">GA0070564_1096</name>
</gene>
<dbReference type="Gene3D" id="1.10.10.10">
    <property type="entry name" value="Winged helix-like DNA-binding domain superfamily/Winged helix DNA-binding domain"/>
    <property type="match status" value="1"/>
</dbReference>
<dbReference type="InterPro" id="IPR039420">
    <property type="entry name" value="WalR-like"/>
</dbReference>
<evidence type="ECO:0000313" key="9">
    <source>
        <dbReference type="EMBL" id="SCF42812.1"/>
    </source>
</evidence>
<dbReference type="PANTHER" id="PTHR43214">
    <property type="entry name" value="TWO-COMPONENT RESPONSE REGULATOR"/>
    <property type="match status" value="1"/>
</dbReference>
<dbReference type="EMBL" id="FMCX01000009">
    <property type="protein sequence ID" value="SCF42812.1"/>
    <property type="molecule type" value="Genomic_DNA"/>
</dbReference>
<dbReference type="CDD" id="cd06170">
    <property type="entry name" value="LuxR_C_like"/>
    <property type="match status" value="1"/>
</dbReference>
<dbReference type="Gene3D" id="3.40.50.2300">
    <property type="match status" value="1"/>
</dbReference>
<dbReference type="PRINTS" id="PR00038">
    <property type="entry name" value="HTHLUXR"/>
</dbReference>
<name>A0A1C5AC25_9ACTN</name>
<dbReference type="RefSeq" id="WP_176730828.1">
    <property type="nucleotide sequence ID" value="NZ_FMCX01000009.1"/>
</dbReference>
<evidence type="ECO:0000256" key="4">
    <source>
        <dbReference type="ARBA" id="ARBA00023125"/>
    </source>
</evidence>
<feature type="domain" description="HTH luxR-type" evidence="7">
    <location>
        <begin position="134"/>
        <end position="190"/>
    </location>
</feature>
<dbReference type="GO" id="GO:0003677">
    <property type="term" value="F:DNA binding"/>
    <property type="evidence" value="ECO:0007669"/>
    <property type="project" value="UniProtKB-KW"/>
</dbReference>
<dbReference type="GO" id="GO:0016987">
    <property type="term" value="F:sigma factor activity"/>
    <property type="evidence" value="ECO:0007669"/>
    <property type="project" value="UniProtKB-KW"/>
</dbReference>
<dbReference type="Pfam" id="PF00072">
    <property type="entry name" value="Response_reg"/>
    <property type="match status" value="1"/>
</dbReference>
<dbReference type="SMART" id="SM00421">
    <property type="entry name" value="HTH_LUXR"/>
    <property type="match status" value="1"/>
</dbReference>
<evidence type="ECO:0000256" key="2">
    <source>
        <dbReference type="ARBA" id="ARBA00023015"/>
    </source>
</evidence>
<dbReference type="InterPro" id="IPR013249">
    <property type="entry name" value="RNA_pol_sigma70_r4_t2"/>
</dbReference>
<keyword evidence="2" id="KW-0805">Transcription regulation</keyword>